<name>A0AAD7AAC2_9AGAR</name>
<accession>A0AAD7AAC2</accession>
<feature type="region of interest" description="Disordered" evidence="1">
    <location>
        <begin position="1"/>
        <end position="28"/>
    </location>
</feature>
<dbReference type="InterPro" id="IPR036864">
    <property type="entry name" value="Zn2-C6_fun-type_DNA-bd_sf"/>
</dbReference>
<comment type="caution">
    <text evidence="3">The sequence shown here is derived from an EMBL/GenBank/DDBJ whole genome shotgun (WGS) entry which is preliminary data.</text>
</comment>
<dbReference type="Pfam" id="PF00172">
    <property type="entry name" value="Zn_clus"/>
    <property type="match status" value="1"/>
</dbReference>
<proteinExistence type="predicted"/>
<dbReference type="GO" id="GO:0000981">
    <property type="term" value="F:DNA-binding transcription factor activity, RNA polymerase II-specific"/>
    <property type="evidence" value="ECO:0007669"/>
    <property type="project" value="InterPro"/>
</dbReference>
<evidence type="ECO:0000313" key="4">
    <source>
        <dbReference type="Proteomes" id="UP001218218"/>
    </source>
</evidence>
<gene>
    <name evidence="3" type="ORF">DFH08DRAFT_804942</name>
</gene>
<dbReference type="AlphaFoldDB" id="A0AAD7AAC2"/>
<evidence type="ECO:0000313" key="3">
    <source>
        <dbReference type="EMBL" id="KAJ7353379.1"/>
    </source>
</evidence>
<dbReference type="PROSITE" id="PS00463">
    <property type="entry name" value="ZN2_CY6_FUNGAL_1"/>
    <property type="match status" value="1"/>
</dbReference>
<sequence length="196" mass="20944">MLPGNHKPSHKPGSYPVTTPPPGHQRNRIACSNCRKRKVKCISKEKYPTSPCERCSKEGATCEYVAISNNEGMSSGNDISWAEPLDPESYARSQGVFPPAAPASRAPSMYPGYGAYAPGYPSTQTPPFRPPEYSHSSQFIPAGPGSSFRPGNQPPATAGRPNAAYSGTNPQPPIYYGVSEPTSSGYPGFQPQVQPV</sequence>
<dbReference type="Proteomes" id="UP001218218">
    <property type="component" value="Unassembled WGS sequence"/>
</dbReference>
<reference evidence="3" key="1">
    <citation type="submission" date="2023-03" db="EMBL/GenBank/DDBJ databases">
        <title>Massive genome expansion in bonnet fungi (Mycena s.s.) driven by repeated elements and novel gene families across ecological guilds.</title>
        <authorList>
            <consortium name="Lawrence Berkeley National Laboratory"/>
            <person name="Harder C.B."/>
            <person name="Miyauchi S."/>
            <person name="Viragh M."/>
            <person name="Kuo A."/>
            <person name="Thoen E."/>
            <person name="Andreopoulos B."/>
            <person name="Lu D."/>
            <person name="Skrede I."/>
            <person name="Drula E."/>
            <person name="Henrissat B."/>
            <person name="Morin E."/>
            <person name="Kohler A."/>
            <person name="Barry K."/>
            <person name="LaButti K."/>
            <person name="Morin E."/>
            <person name="Salamov A."/>
            <person name="Lipzen A."/>
            <person name="Mereny Z."/>
            <person name="Hegedus B."/>
            <person name="Baldrian P."/>
            <person name="Stursova M."/>
            <person name="Weitz H."/>
            <person name="Taylor A."/>
            <person name="Grigoriev I.V."/>
            <person name="Nagy L.G."/>
            <person name="Martin F."/>
            <person name="Kauserud H."/>
        </authorList>
    </citation>
    <scope>NUCLEOTIDE SEQUENCE</scope>
    <source>
        <strain evidence="3">CBHHK002</strain>
    </source>
</reference>
<protein>
    <recommendedName>
        <fullName evidence="2">Zn(2)-C6 fungal-type domain-containing protein</fullName>
    </recommendedName>
</protein>
<dbReference type="SUPFAM" id="SSF57701">
    <property type="entry name" value="Zn2/Cys6 DNA-binding domain"/>
    <property type="match status" value="1"/>
</dbReference>
<organism evidence="3 4">
    <name type="scientific">Mycena albidolilacea</name>
    <dbReference type="NCBI Taxonomy" id="1033008"/>
    <lineage>
        <taxon>Eukaryota</taxon>
        <taxon>Fungi</taxon>
        <taxon>Dikarya</taxon>
        <taxon>Basidiomycota</taxon>
        <taxon>Agaricomycotina</taxon>
        <taxon>Agaricomycetes</taxon>
        <taxon>Agaricomycetidae</taxon>
        <taxon>Agaricales</taxon>
        <taxon>Marasmiineae</taxon>
        <taxon>Mycenaceae</taxon>
        <taxon>Mycena</taxon>
    </lineage>
</organism>
<dbReference type="InterPro" id="IPR001138">
    <property type="entry name" value="Zn2Cys6_DnaBD"/>
</dbReference>
<dbReference type="GO" id="GO:0008270">
    <property type="term" value="F:zinc ion binding"/>
    <property type="evidence" value="ECO:0007669"/>
    <property type="project" value="InterPro"/>
</dbReference>
<feature type="compositionally biased region" description="Polar residues" evidence="1">
    <location>
        <begin position="180"/>
        <end position="196"/>
    </location>
</feature>
<dbReference type="PROSITE" id="PS50048">
    <property type="entry name" value="ZN2_CY6_FUNGAL_2"/>
    <property type="match status" value="1"/>
</dbReference>
<evidence type="ECO:0000256" key="1">
    <source>
        <dbReference type="SAM" id="MobiDB-lite"/>
    </source>
</evidence>
<feature type="domain" description="Zn(2)-C6 fungal-type" evidence="2">
    <location>
        <begin position="30"/>
        <end position="64"/>
    </location>
</feature>
<feature type="region of interest" description="Disordered" evidence="1">
    <location>
        <begin position="73"/>
        <end position="196"/>
    </location>
</feature>
<dbReference type="CDD" id="cd00067">
    <property type="entry name" value="GAL4"/>
    <property type="match status" value="1"/>
</dbReference>
<keyword evidence="4" id="KW-1185">Reference proteome</keyword>
<dbReference type="SMART" id="SM00066">
    <property type="entry name" value="GAL4"/>
    <property type="match status" value="1"/>
</dbReference>
<feature type="compositionally biased region" description="Low complexity" evidence="1">
    <location>
        <begin position="102"/>
        <end position="121"/>
    </location>
</feature>
<dbReference type="Gene3D" id="4.10.240.10">
    <property type="entry name" value="Zn(2)-C6 fungal-type DNA-binding domain"/>
    <property type="match status" value="1"/>
</dbReference>
<evidence type="ECO:0000259" key="2">
    <source>
        <dbReference type="PROSITE" id="PS50048"/>
    </source>
</evidence>
<dbReference type="EMBL" id="JARIHO010000011">
    <property type="protein sequence ID" value="KAJ7353379.1"/>
    <property type="molecule type" value="Genomic_DNA"/>
</dbReference>